<feature type="compositionally biased region" description="Polar residues" evidence="1">
    <location>
        <begin position="585"/>
        <end position="598"/>
    </location>
</feature>
<accession>A0AAE1APZ4</accession>
<feature type="compositionally biased region" description="Basic residues" evidence="1">
    <location>
        <begin position="52"/>
        <end position="61"/>
    </location>
</feature>
<feature type="region of interest" description="Disordered" evidence="1">
    <location>
        <begin position="524"/>
        <end position="553"/>
    </location>
</feature>
<evidence type="ECO:0000256" key="1">
    <source>
        <dbReference type="SAM" id="MobiDB-lite"/>
    </source>
</evidence>
<feature type="region of interest" description="Disordered" evidence="1">
    <location>
        <begin position="456"/>
        <end position="481"/>
    </location>
</feature>
<feature type="region of interest" description="Disordered" evidence="1">
    <location>
        <begin position="585"/>
        <end position="605"/>
    </location>
</feature>
<proteinExistence type="predicted"/>
<feature type="region of interest" description="Disordered" evidence="1">
    <location>
        <begin position="622"/>
        <end position="658"/>
    </location>
</feature>
<sequence>MAFGREPDRSKTPEKFEPSHVNQLPPGQCSDPSENQNGDSKLCQLSAQKLRQTMRQRKKGVPRVCRPSGVGFSKSTVASRNKLRQFSSSATSTSVLNQSFSFEKSGKFSLLDGPSVNCKSKKEMLPNPSDEKERRIGSGSSGAKSDIKLRVKPKRHSEDGESDSSRSSERGDMSSTDKEQACSKHKATHLLSWQLQDKSHRHKTKELKTRSCPSSNRIETTGASTNGKFPVMDNMATEANRTVKVRKSTEQTFSSLNLNYVLRNNEHGTQSSTSDCITRNESGSAYTTISMDNVQDKTTSTHHPFLNKKDDAHSSCSCLQNRDFSCHNHRWRDQICLCSERNRGSRKDGDSAVENACGSSVTPHLYTLNSLNHSKCKHPTHTAIEDKRDKIKGNRHKYCYALPRLRADENSNRRCPKRRYNILKVFPEETLSNSCRFCGQICEPPCHACNIISPSHDKDDSKVRKSRKHSSCTPREKDMKENYQGDLNSQLQSLVEYQALLFQNIQFLSAQLDHIISQLPKVPTTLSSRRDPKTKSRAVNFDTGASPPNNTLNDNIPGSFYDMNDGSPGISPSNLKGQQTHLVTRSTSATSNDTITSPPNIPGDSKNHQLGFDNALETILDSHPDKSKAVDKSGVELSRPVGTQSESQSQTPPCHPAPAHEVPKTVLEDVHSAVCNTKSGELNVRTARFPKLLKEMKMWKKELAIPAPLEGLPSTFFDRNSENSVHMNIASAKPHKSLKSSVAPRTRDMNWSSCRSGESASALKREQRRREGSNLLLDEVSESPVSITDPDETRGLEIQAHGGSSAGPKWSSWVVCSVQLALLLLAVALQFTFQLAITYYQT</sequence>
<dbReference type="EMBL" id="JAWDGP010001431">
    <property type="protein sequence ID" value="KAK3791748.1"/>
    <property type="molecule type" value="Genomic_DNA"/>
</dbReference>
<evidence type="ECO:0000313" key="2">
    <source>
        <dbReference type="EMBL" id="KAK3791748.1"/>
    </source>
</evidence>
<feature type="region of interest" description="Disordered" evidence="1">
    <location>
        <begin position="732"/>
        <end position="775"/>
    </location>
</feature>
<feature type="compositionally biased region" description="Basic and acidic residues" evidence="1">
    <location>
        <begin position="763"/>
        <end position="772"/>
    </location>
</feature>
<feature type="compositionally biased region" description="Basic and acidic residues" evidence="1">
    <location>
        <begin position="156"/>
        <end position="182"/>
    </location>
</feature>
<feature type="compositionally biased region" description="Polar residues" evidence="1">
    <location>
        <begin position="211"/>
        <end position="227"/>
    </location>
</feature>
<evidence type="ECO:0000313" key="3">
    <source>
        <dbReference type="Proteomes" id="UP001283361"/>
    </source>
</evidence>
<comment type="caution">
    <text evidence="2">The sequence shown here is derived from an EMBL/GenBank/DDBJ whole genome shotgun (WGS) entry which is preliminary data.</text>
</comment>
<feature type="compositionally biased region" description="Polar residues" evidence="1">
    <location>
        <begin position="749"/>
        <end position="759"/>
    </location>
</feature>
<gene>
    <name evidence="2" type="ORF">RRG08_011540</name>
</gene>
<dbReference type="AlphaFoldDB" id="A0AAE1APZ4"/>
<feature type="region of interest" description="Disordered" evidence="1">
    <location>
        <begin position="1"/>
        <end position="73"/>
    </location>
</feature>
<keyword evidence="3" id="KW-1185">Reference proteome</keyword>
<feature type="compositionally biased region" description="Basic and acidic residues" evidence="1">
    <location>
        <begin position="622"/>
        <end position="634"/>
    </location>
</feature>
<feature type="compositionally biased region" description="Polar residues" evidence="1">
    <location>
        <begin position="30"/>
        <end position="51"/>
    </location>
</feature>
<feature type="region of interest" description="Disordered" evidence="1">
    <location>
        <begin position="113"/>
        <end position="186"/>
    </location>
</feature>
<feature type="compositionally biased region" description="Basic and acidic residues" evidence="1">
    <location>
        <begin position="1"/>
        <end position="18"/>
    </location>
</feature>
<organism evidence="2 3">
    <name type="scientific">Elysia crispata</name>
    <name type="common">lettuce slug</name>
    <dbReference type="NCBI Taxonomy" id="231223"/>
    <lineage>
        <taxon>Eukaryota</taxon>
        <taxon>Metazoa</taxon>
        <taxon>Spiralia</taxon>
        <taxon>Lophotrochozoa</taxon>
        <taxon>Mollusca</taxon>
        <taxon>Gastropoda</taxon>
        <taxon>Heterobranchia</taxon>
        <taxon>Euthyneura</taxon>
        <taxon>Panpulmonata</taxon>
        <taxon>Sacoglossa</taxon>
        <taxon>Placobranchoidea</taxon>
        <taxon>Plakobranchidae</taxon>
        <taxon>Elysia</taxon>
    </lineage>
</organism>
<feature type="compositionally biased region" description="Basic and acidic residues" evidence="1">
    <location>
        <begin position="120"/>
        <end position="136"/>
    </location>
</feature>
<feature type="compositionally biased region" description="Polar residues" evidence="1">
    <location>
        <begin position="641"/>
        <end position="652"/>
    </location>
</feature>
<name>A0AAE1APZ4_9GAST</name>
<protein>
    <submittedName>
        <fullName evidence="2">Uncharacterized protein</fullName>
    </submittedName>
</protein>
<feature type="region of interest" description="Disordered" evidence="1">
    <location>
        <begin position="198"/>
        <end position="231"/>
    </location>
</feature>
<dbReference type="Proteomes" id="UP001283361">
    <property type="component" value="Unassembled WGS sequence"/>
</dbReference>
<reference evidence="2" key="1">
    <citation type="journal article" date="2023" name="G3 (Bethesda)">
        <title>A reference genome for the long-term kleptoplast-retaining sea slug Elysia crispata morphotype clarki.</title>
        <authorList>
            <person name="Eastman K.E."/>
            <person name="Pendleton A.L."/>
            <person name="Shaikh M.A."/>
            <person name="Suttiyut T."/>
            <person name="Ogas R."/>
            <person name="Tomko P."/>
            <person name="Gavelis G."/>
            <person name="Widhalm J.R."/>
            <person name="Wisecaver J.H."/>
        </authorList>
    </citation>
    <scope>NUCLEOTIDE SEQUENCE</scope>
    <source>
        <strain evidence="2">ECLA1</strain>
    </source>
</reference>